<evidence type="ECO:0000259" key="4">
    <source>
        <dbReference type="PROSITE" id="PS50949"/>
    </source>
</evidence>
<dbReference type="InterPro" id="IPR028978">
    <property type="entry name" value="Chorismate_lyase_/UTRA_dom_sf"/>
</dbReference>
<dbReference type="SUPFAM" id="SSF64288">
    <property type="entry name" value="Chorismate lyase-like"/>
    <property type="match status" value="1"/>
</dbReference>
<evidence type="ECO:0000313" key="5">
    <source>
        <dbReference type="EMBL" id="MSS45196.1"/>
    </source>
</evidence>
<comment type="caution">
    <text evidence="5">The sequence shown here is derived from an EMBL/GenBank/DDBJ whole genome shotgun (WGS) entry which is preliminary data.</text>
</comment>
<accession>A0A7K0J5I1</accession>
<protein>
    <submittedName>
        <fullName evidence="5">GntR family transcriptional regulator</fullName>
    </submittedName>
</protein>
<keyword evidence="3" id="KW-0804">Transcription</keyword>
<dbReference type="Proteomes" id="UP000466104">
    <property type="component" value="Unassembled WGS sequence"/>
</dbReference>
<keyword evidence="1" id="KW-0805">Transcription regulation</keyword>
<dbReference type="Gene3D" id="3.40.1410.10">
    <property type="entry name" value="Chorismate lyase-like"/>
    <property type="match status" value="1"/>
</dbReference>
<feature type="domain" description="HTH gntR-type" evidence="4">
    <location>
        <begin position="5"/>
        <end position="71"/>
    </location>
</feature>
<evidence type="ECO:0000313" key="6">
    <source>
        <dbReference type="Proteomes" id="UP000466104"/>
    </source>
</evidence>
<dbReference type="SMART" id="SM00866">
    <property type="entry name" value="UTRA"/>
    <property type="match status" value="1"/>
</dbReference>
<dbReference type="PANTHER" id="PTHR44846">
    <property type="entry name" value="MANNOSYL-D-GLYCERATE TRANSPORT/METABOLISM SYSTEM REPRESSOR MNGR-RELATED"/>
    <property type="match status" value="1"/>
</dbReference>
<dbReference type="EMBL" id="VUMG01000001">
    <property type="protein sequence ID" value="MSS45196.1"/>
    <property type="molecule type" value="Genomic_DNA"/>
</dbReference>
<dbReference type="PRINTS" id="PR00035">
    <property type="entry name" value="HTHGNTR"/>
</dbReference>
<dbReference type="AlphaFoldDB" id="A0A7K0J5I1"/>
<dbReference type="CDD" id="cd07377">
    <property type="entry name" value="WHTH_GntR"/>
    <property type="match status" value="1"/>
</dbReference>
<proteinExistence type="predicted"/>
<dbReference type="GO" id="GO:0003700">
    <property type="term" value="F:DNA-binding transcription factor activity"/>
    <property type="evidence" value="ECO:0007669"/>
    <property type="project" value="InterPro"/>
</dbReference>
<dbReference type="GO" id="GO:0045892">
    <property type="term" value="P:negative regulation of DNA-templated transcription"/>
    <property type="evidence" value="ECO:0007669"/>
    <property type="project" value="TreeGrafter"/>
</dbReference>
<dbReference type="InterPro" id="IPR000524">
    <property type="entry name" value="Tscrpt_reg_HTH_GntR"/>
</dbReference>
<dbReference type="SUPFAM" id="SSF46785">
    <property type="entry name" value="Winged helix' DNA-binding domain"/>
    <property type="match status" value="1"/>
</dbReference>
<dbReference type="PANTHER" id="PTHR44846:SF1">
    <property type="entry name" value="MANNOSYL-D-GLYCERATE TRANSPORT_METABOLISM SYSTEM REPRESSOR MNGR-RELATED"/>
    <property type="match status" value="1"/>
</dbReference>
<name>A0A7K0J5I1_9ACTN</name>
<evidence type="ECO:0000256" key="3">
    <source>
        <dbReference type="ARBA" id="ARBA00023163"/>
    </source>
</evidence>
<gene>
    <name evidence="5" type="ORF">FYJ43_03850</name>
</gene>
<evidence type="ECO:0000256" key="2">
    <source>
        <dbReference type="ARBA" id="ARBA00023125"/>
    </source>
</evidence>
<sequence length="231" mass="25358">MLGSMYKYEQVRDKLLELIETVPAGGKLPTEKTLAHEFDVSPMTVRRALQLLTSEGRIHGIPGNGTFVSQPRVTKLVSSSRSFSEAIRASGGEPGSRLVSATMRHPANQQERSFFSLDSGFVIEIRRVRLSDGVPIGLETAVLNEPLVPGILGHDLTGSLYELLERAYGLEVQRTGIVVSSRMPSPQEADLLEMPSEIPCLQTIVTSTEQTSASLERTVSLFRADMYEVKI</sequence>
<evidence type="ECO:0000256" key="1">
    <source>
        <dbReference type="ARBA" id="ARBA00023015"/>
    </source>
</evidence>
<dbReference type="Gene3D" id="1.10.10.10">
    <property type="entry name" value="Winged helix-like DNA-binding domain superfamily/Winged helix DNA-binding domain"/>
    <property type="match status" value="1"/>
</dbReference>
<dbReference type="PROSITE" id="PS50949">
    <property type="entry name" value="HTH_GNTR"/>
    <property type="match status" value="1"/>
</dbReference>
<dbReference type="GO" id="GO:0003677">
    <property type="term" value="F:DNA binding"/>
    <property type="evidence" value="ECO:0007669"/>
    <property type="project" value="UniProtKB-KW"/>
</dbReference>
<dbReference type="InterPro" id="IPR036388">
    <property type="entry name" value="WH-like_DNA-bd_sf"/>
</dbReference>
<organism evidence="5 6">
    <name type="scientific">Cutibacterium porci</name>
    <dbReference type="NCBI Taxonomy" id="2605781"/>
    <lineage>
        <taxon>Bacteria</taxon>
        <taxon>Bacillati</taxon>
        <taxon>Actinomycetota</taxon>
        <taxon>Actinomycetes</taxon>
        <taxon>Propionibacteriales</taxon>
        <taxon>Propionibacteriaceae</taxon>
        <taxon>Cutibacterium</taxon>
    </lineage>
</organism>
<reference evidence="5 6" key="1">
    <citation type="submission" date="2019-08" db="EMBL/GenBank/DDBJ databases">
        <title>In-depth cultivation of the pig gut microbiome towards novel bacterial diversity and tailored functional studies.</title>
        <authorList>
            <person name="Wylensek D."/>
            <person name="Hitch T.C.A."/>
            <person name="Clavel T."/>
        </authorList>
    </citation>
    <scope>NUCLEOTIDE SEQUENCE [LARGE SCALE GENOMIC DNA]</scope>
    <source>
        <strain evidence="5 6">WCA-380-WT-3A</strain>
    </source>
</reference>
<dbReference type="InterPro" id="IPR036390">
    <property type="entry name" value="WH_DNA-bd_sf"/>
</dbReference>
<dbReference type="InterPro" id="IPR011663">
    <property type="entry name" value="UTRA"/>
</dbReference>
<dbReference type="Pfam" id="PF00392">
    <property type="entry name" value="GntR"/>
    <property type="match status" value="1"/>
</dbReference>
<keyword evidence="2" id="KW-0238">DNA-binding</keyword>
<dbReference type="Pfam" id="PF07702">
    <property type="entry name" value="UTRA"/>
    <property type="match status" value="1"/>
</dbReference>
<keyword evidence="6" id="KW-1185">Reference proteome</keyword>
<dbReference type="SMART" id="SM00345">
    <property type="entry name" value="HTH_GNTR"/>
    <property type="match status" value="1"/>
</dbReference>
<dbReference type="InterPro" id="IPR050679">
    <property type="entry name" value="Bact_HTH_transcr_reg"/>
</dbReference>